<feature type="transmembrane region" description="Helical" evidence="7">
    <location>
        <begin position="151"/>
        <end position="170"/>
    </location>
</feature>
<dbReference type="GO" id="GO:0005886">
    <property type="term" value="C:plasma membrane"/>
    <property type="evidence" value="ECO:0007669"/>
    <property type="project" value="TreeGrafter"/>
</dbReference>
<dbReference type="PANTHER" id="PTHR23501">
    <property type="entry name" value="MAJOR FACILITATOR SUPERFAMILY"/>
    <property type="match status" value="1"/>
</dbReference>
<feature type="domain" description="Major facilitator superfamily (MFS) profile" evidence="8">
    <location>
        <begin position="52"/>
        <end position="572"/>
    </location>
</feature>
<keyword evidence="3 7" id="KW-0812">Transmembrane</keyword>
<evidence type="ECO:0000256" key="5">
    <source>
        <dbReference type="ARBA" id="ARBA00023136"/>
    </source>
</evidence>
<evidence type="ECO:0000256" key="4">
    <source>
        <dbReference type="ARBA" id="ARBA00022989"/>
    </source>
</evidence>
<evidence type="ECO:0000256" key="1">
    <source>
        <dbReference type="ARBA" id="ARBA00004141"/>
    </source>
</evidence>
<sequence>MASTRDTESRASEKHEGVEHSEQPGHKEDILLHASDDERNFEVDEHSLPPGYFKSPFFLGTMTGIGLGLMAGVAGFGYAAPILAIINNDIGPDKNVVWVALTYTLTSAVTLTIIGRVTDIFGRRWIFVGGAGLGVIGSIICATAQSVNALIGGTTIIGIAAATQLSYYYVMGELVPMKYRLAGNGFCYIFTIPGSGLAPVIAHAFILYHPKVGWRGCYYVLICVNTLSFLCWFFFYHPPTFRMKHGEHASVLKYIKNFDYFGTLLYTGGLLILVMGLNWGGTVYPWKSGYVIGTIVAGFVGLVAFVLWESFAPLKEPLVPMHLFRNGGWNAATILSGLGASVYYALAIVWPNMIAVLYDDGDQMSAAWYASFVGLFIILGEIAGGFLAKSIGHLRMQCIVTVVISGIFFGCTATSTPDTKARACAFVALGTFFIGWTESLAISIVTISAWDQSKLGSVSGLAGSIRFFITSIASTVYNVTLNNRLASTVAAQVPPALVAAGLPSSSVSAFIAALTSGAGFADVPGATATVIAAGVRANKMANADAYRTIFFVSIAFSCIALIASCMLPNVDALLTGKVASTLHKGLKKEKRGKGEEAGN</sequence>
<dbReference type="CDD" id="cd06179">
    <property type="entry name" value="MFS_TRI12_like"/>
    <property type="match status" value="1"/>
</dbReference>
<dbReference type="InterPro" id="IPR020846">
    <property type="entry name" value="MFS_dom"/>
</dbReference>
<feature type="transmembrane region" description="Helical" evidence="7">
    <location>
        <begin position="96"/>
        <end position="114"/>
    </location>
</feature>
<dbReference type="InterPro" id="IPR053791">
    <property type="entry name" value="MFS_Tri12-like"/>
</dbReference>
<reference evidence="9" key="1">
    <citation type="submission" date="2023-06" db="EMBL/GenBank/DDBJ databases">
        <title>Genome-scale phylogeny and comparative genomics of the fungal order Sordariales.</title>
        <authorList>
            <consortium name="Lawrence Berkeley National Laboratory"/>
            <person name="Hensen N."/>
            <person name="Bonometti L."/>
            <person name="Westerberg I."/>
            <person name="Brannstrom I.O."/>
            <person name="Guillou S."/>
            <person name="Cros-Aarteil S."/>
            <person name="Calhoun S."/>
            <person name="Haridas S."/>
            <person name="Kuo A."/>
            <person name="Mondo S."/>
            <person name="Pangilinan J."/>
            <person name="Riley R."/>
            <person name="Labutti K."/>
            <person name="Andreopoulos B."/>
            <person name="Lipzen A."/>
            <person name="Chen C."/>
            <person name="Yanf M."/>
            <person name="Daum C."/>
            <person name="Ng V."/>
            <person name="Clum A."/>
            <person name="Steindorff A."/>
            <person name="Ohm R."/>
            <person name="Martin F."/>
            <person name="Silar P."/>
            <person name="Natvig D."/>
            <person name="Lalanne C."/>
            <person name="Gautier V."/>
            <person name="Ament-Velasquez S.L."/>
            <person name="Kruys A."/>
            <person name="Hutchinson M.I."/>
            <person name="Powell A.J."/>
            <person name="Barry K."/>
            <person name="Miller A.N."/>
            <person name="Grigoriev I.V."/>
            <person name="Debuchy R."/>
            <person name="Gladieux P."/>
            <person name="Thoren M.H."/>
            <person name="Johannesson H."/>
        </authorList>
    </citation>
    <scope>NUCLEOTIDE SEQUENCE</scope>
    <source>
        <strain evidence="9">8032-3</strain>
    </source>
</reference>
<dbReference type="Pfam" id="PF06609">
    <property type="entry name" value="TRI12"/>
    <property type="match status" value="1"/>
</dbReference>
<dbReference type="GO" id="GO:0022857">
    <property type="term" value="F:transmembrane transporter activity"/>
    <property type="evidence" value="ECO:0007669"/>
    <property type="project" value="InterPro"/>
</dbReference>
<keyword evidence="2" id="KW-0813">Transport</keyword>
<dbReference type="SUPFAM" id="SSF103473">
    <property type="entry name" value="MFS general substrate transporter"/>
    <property type="match status" value="1"/>
</dbReference>
<dbReference type="EMBL" id="MU839023">
    <property type="protein sequence ID" value="KAK1763923.1"/>
    <property type="molecule type" value="Genomic_DNA"/>
</dbReference>
<feature type="region of interest" description="Disordered" evidence="6">
    <location>
        <begin position="1"/>
        <end position="29"/>
    </location>
</feature>
<dbReference type="GeneID" id="85305839"/>
<feature type="transmembrane region" description="Helical" evidence="7">
    <location>
        <begin position="329"/>
        <end position="346"/>
    </location>
</feature>
<dbReference type="AlphaFoldDB" id="A0AAJ0BV32"/>
<gene>
    <name evidence="9" type="ORF">QBC33DRAFT_210176</name>
</gene>
<feature type="transmembrane region" description="Helical" evidence="7">
    <location>
        <begin position="182"/>
        <end position="206"/>
    </location>
</feature>
<keyword evidence="10" id="KW-1185">Reference proteome</keyword>
<keyword evidence="5 7" id="KW-0472">Membrane</keyword>
<dbReference type="PANTHER" id="PTHR23501:SF109">
    <property type="entry name" value="MAJOR FACILITATOR SUPERFAMILY (MFS) PROFILE DOMAIN-CONTAINING PROTEIN-RELATED"/>
    <property type="match status" value="1"/>
</dbReference>
<evidence type="ECO:0000313" key="9">
    <source>
        <dbReference type="EMBL" id="KAK1763923.1"/>
    </source>
</evidence>
<dbReference type="InterPro" id="IPR036259">
    <property type="entry name" value="MFS_trans_sf"/>
</dbReference>
<feature type="transmembrane region" description="Helical" evidence="7">
    <location>
        <begin position="258"/>
        <end position="277"/>
    </location>
</feature>
<comment type="caution">
    <text evidence="9">The sequence shown here is derived from an EMBL/GenBank/DDBJ whole genome shotgun (WGS) entry which is preliminary data.</text>
</comment>
<evidence type="ECO:0000256" key="2">
    <source>
        <dbReference type="ARBA" id="ARBA00022448"/>
    </source>
</evidence>
<feature type="transmembrane region" description="Helical" evidence="7">
    <location>
        <begin position="394"/>
        <end position="415"/>
    </location>
</feature>
<proteinExistence type="predicted"/>
<keyword evidence="4 7" id="KW-1133">Transmembrane helix</keyword>
<name>A0AAJ0BV32_9PEZI</name>
<dbReference type="Proteomes" id="UP001244011">
    <property type="component" value="Unassembled WGS sequence"/>
</dbReference>
<feature type="transmembrane region" description="Helical" evidence="7">
    <location>
        <begin position="366"/>
        <end position="387"/>
    </location>
</feature>
<dbReference type="InterPro" id="IPR010573">
    <property type="entry name" value="MFS_Str1/Tri12-like"/>
</dbReference>
<dbReference type="PROSITE" id="PS50850">
    <property type="entry name" value="MFS"/>
    <property type="match status" value="1"/>
</dbReference>
<comment type="subcellular location">
    <subcellularLocation>
        <location evidence="1">Membrane</location>
        <topology evidence="1">Multi-pass membrane protein</topology>
    </subcellularLocation>
</comment>
<feature type="transmembrane region" description="Helical" evidence="7">
    <location>
        <begin position="218"/>
        <end position="237"/>
    </location>
</feature>
<protein>
    <submittedName>
        <fullName evidence="9">Fungal trichothecene efflux pump</fullName>
    </submittedName>
</protein>
<feature type="transmembrane region" description="Helical" evidence="7">
    <location>
        <begin position="126"/>
        <end position="145"/>
    </location>
</feature>
<evidence type="ECO:0000256" key="6">
    <source>
        <dbReference type="SAM" id="MobiDB-lite"/>
    </source>
</evidence>
<evidence type="ECO:0000256" key="7">
    <source>
        <dbReference type="SAM" id="Phobius"/>
    </source>
</evidence>
<evidence type="ECO:0000259" key="8">
    <source>
        <dbReference type="PROSITE" id="PS50850"/>
    </source>
</evidence>
<feature type="transmembrane region" description="Helical" evidence="7">
    <location>
        <begin position="289"/>
        <end position="308"/>
    </location>
</feature>
<feature type="transmembrane region" description="Helical" evidence="7">
    <location>
        <begin position="57"/>
        <end position="84"/>
    </location>
</feature>
<organism evidence="9 10">
    <name type="scientific">Phialemonium atrogriseum</name>
    <dbReference type="NCBI Taxonomy" id="1093897"/>
    <lineage>
        <taxon>Eukaryota</taxon>
        <taxon>Fungi</taxon>
        <taxon>Dikarya</taxon>
        <taxon>Ascomycota</taxon>
        <taxon>Pezizomycotina</taxon>
        <taxon>Sordariomycetes</taxon>
        <taxon>Sordariomycetidae</taxon>
        <taxon>Cephalothecales</taxon>
        <taxon>Cephalothecaceae</taxon>
        <taxon>Phialemonium</taxon>
    </lineage>
</organism>
<feature type="transmembrane region" description="Helical" evidence="7">
    <location>
        <begin position="549"/>
        <end position="570"/>
    </location>
</feature>
<feature type="transmembrane region" description="Helical" evidence="7">
    <location>
        <begin position="427"/>
        <end position="450"/>
    </location>
</feature>
<evidence type="ECO:0000313" key="10">
    <source>
        <dbReference type="Proteomes" id="UP001244011"/>
    </source>
</evidence>
<evidence type="ECO:0000256" key="3">
    <source>
        <dbReference type="ARBA" id="ARBA00022692"/>
    </source>
</evidence>
<dbReference type="Gene3D" id="1.20.1250.20">
    <property type="entry name" value="MFS general substrate transporter like domains"/>
    <property type="match status" value="2"/>
</dbReference>
<accession>A0AAJ0BV32</accession>
<dbReference type="RefSeq" id="XP_060280136.1">
    <property type="nucleotide sequence ID" value="XM_060422652.1"/>
</dbReference>